<gene>
    <name evidence="2" type="ORF">ZHAS_00018823</name>
</gene>
<dbReference type="InterPro" id="IPR013087">
    <property type="entry name" value="Znf_C2H2_type"/>
</dbReference>
<organism evidence="2">
    <name type="scientific">Anopheles sinensis</name>
    <name type="common">Mosquito</name>
    <dbReference type="NCBI Taxonomy" id="74873"/>
    <lineage>
        <taxon>Eukaryota</taxon>
        <taxon>Metazoa</taxon>
        <taxon>Ecdysozoa</taxon>
        <taxon>Arthropoda</taxon>
        <taxon>Hexapoda</taxon>
        <taxon>Insecta</taxon>
        <taxon>Pterygota</taxon>
        <taxon>Neoptera</taxon>
        <taxon>Endopterygota</taxon>
        <taxon>Diptera</taxon>
        <taxon>Nematocera</taxon>
        <taxon>Culicoidea</taxon>
        <taxon>Culicidae</taxon>
        <taxon>Anophelinae</taxon>
        <taxon>Anopheles</taxon>
    </lineage>
</organism>
<sequence>MAYAAVPVESSTSAAPETCLAPADTTTMQVNERGELEEVVVKDGQVFRISFVDEPMPAETSEVPYESESLPSIATELSLLMDNSKFLESAIPVNELEQTSSRDWINYDELPLLSQHLQPVSSSTSQLTQQLSDPASSCMLLNSTAMRSQDSTCDENHNNLCESRSTAEKVHCARSLDFSNYCVECEKFLPTAEALSAHMESKHRLIDEAANYGIGGEFGWSSTLNSHTNNEIETRPFICNLCTLTFPLEESFQRHNLYVHGRASNRPSSKR</sequence>
<dbReference type="VEuPathDB" id="VectorBase:ASIS014671"/>
<evidence type="ECO:0000313" key="2">
    <source>
        <dbReference type="EMBL" id="KFB50774.1"/>
    </source>
</evidence>
<dbReference type="PROSITE" id="PS00028">
    <property type="entry name" value="ZINC_FINGER_C2H2_1"/>
    <property type="match status" value="2"/>
</dbReference>
<dbReference type="AlphaFoldDB" id="A0A084WKN0"/>
<evidence type="ECO:0000313" key="4">
    <source>
        <dbReference type="Proteomes" id="UP000030765"/>
    </source>
</evidence>
<feature type="domain" description="C2H2-type" evidence="1">
    <location>
        <begin position="182"/>
        <end position="203"/>
    </location>
</feature>
<dbReference type="SMART" id="SM00355">
    <property type="entry name" value="ZnF_C2H2"/>
    <property type="match status" value="2"/>
</dbReference>
<dbReference type="Proteomes" id="UP000030765">
    <property type="component" value="Unassembled WGS sequence"/>
</dbReference>
<dbReference type="OrthoDB" id="6077919at2759"/>
<proteinExistence type="predicted"/>
<accession>A0A084WKN0</accession>
<reference evidence="3" key="2">
    <citation type="submission" date="2020-05" db="UniProtKB">
        <authorList>
            <consortium name="EnsemblMetazoa"/>
        </authorList>
    </citation>
    <scope>IDENTIFICATION</scope>
</reference>
<feature type="domain" description="C2H2-type" evidence="1">
    <location>
        <begin position="239"/>
        <end position="260"/>
    </location>
</feature>
<dbReference type="SUPFAM" id="SSF57667">
    <property type="entry name" value="beta-beta-alpha zinc fingers"/>
    <property type="match status" value="1"/>
</dbReference>
<evidence type="ECO:0000313" key="3">
    <source>
        <dbReference type="EnsemblMetazoa" id="ASIC018823-PA"/>
    </source>
</evidence>
<dbReference type="EnsemblMetazoa" id="ASIC018823-RA">
    <property type="protein sequence ID" value="ASIC018823-PA"/>
    <property type="gene ID" value="ASIC018823"/>
</dbReference>
<protein>
    <submittedName>
        <fullName evidence="2">AGAP005566-PA-like protein</fullName>
    </submittedName>
</protein>
<keyword evidence="4" id="KW-1185">Reference proteome</keyword>
<evidence type="ECO:0000259" key="1">
    <source>
        <dbReference type="PROSITE" id="PS00028"/>
    </source>
</evidence>
<reference evidence="2 4" key="1">
    <citation type="journal article" date="2014" name="BMC Genomics">
        <title>Genome sequence of Anopheles sinensis provides insight into genetics basis of mosquito competence for malaria parasites.</title>
        <authorList>
            <person name="Zhou D."/>
            <person name="Zhang D."/>
            <person name="Ding G."/>
            <person name="Shi L."/>
            <person name="Hou Q."/>
            <person name="Ye Y."/>
            <person name="Xu Y."/>
            <person name="Zhou H."/>
            <person name="Xiong C."/>
            <person name="Li S."/>
            <person name="Yu J."/>
            <person name="Hong S."/>
            <person name="Yu X."/>
            <person name="Zou P."/>
            <person name="Chen C."/>
            <person name="Chang X."/>
            <person name="Wang W."/>
            <person name="Lv Y."/>
            <person name="Sun Y."/>
            <person name="Ma L."/>
            <person name="Shen B."/>
            <person name="Zhu C."/>
        </authorList>
    </citation>
    <scope>NUCLEOTIDE SEQUENCE [LARGE SCALE GENOMIC DNA]</scope>
</reference>
<dbReference type="STRING" id="74873.A0A084WKN0"/>
<name>A0A084WKN0_ANOSI</name>
<dbReference type="Gene3D" id="3.30.160.60">
    <property type="entry name" value="Classic Zinc Finger"/>
    <property type="match status" value="1"/>
</dbReference>
<dbReference type="EMBL" id="KE525349">
    <property type="protein sequence ID" value="KFB50774.1"/>
    <property type="molecule type" value="Genomic_DNA"/>
</dbReference>
<dbReference type="EMBL" id="ATLV01024126">
    <property type="status" value="NOT_ANNOTATED_CDS"/>
    <property type="molecule type" value="Genomic_DNA"/>
</dbReference>
<dbReference type="VEuPathDB" id="VectorBase:ASIC018823"/>
<dbReference type="InterPro" id="IPR036236">
    <property type="entry name" value="Znf_C2H2_sf"/>
</dbReference>